<comment type="caution">
    <text evidence="1">The sequence shown here is derived from an EMBL/GenBank/DDBJ whole genome shotgun (WGS) entry which is preliminary data.</text>
</comment>
<reference evidence="1" key="1">
    <citation type="submission" date="2021-03" db="EMBL/GenBank/DDBJ databases">
        <authorList>
            <person name="Bekaert M."/>
        </authorList>
    </citation>
    <scope>NUCLEOTIDE SEQUENCE</scope>
</reference>
<dbReference type="SUPFAM" id="SSF63829">
    <property type="entry name" value="Calcium-dependent phosphotriesterase"/>
    <property type="match status" value="1"/>
</dbReference>
<gene>
    <name evidence="1" type="ORF">MEDL_19847</name>
</gene>
<proteinExistence type="predicted"/>
<evidence type="ECO:0000313" key="2">
    <source>
        <dbReference type="Proteomes" id="UP000683360"/>
    </source>
</evidence>
<sequence>MNDEVTELSSLKSNFMNWKNIIDACIADGSELHCLIKMEEILENLPQVDKRVSKLTTEIKDTSISFEPNNPINHGNTCISWLDSSFKEIRTAKSSASNKSLFVCSGGKNDYIYKENNSIKHVSSNNTISYYTVVDGSPFTYSIDFEDNIYVAGHSSDEIHQLTLTCKLIRIIPISTFATRPGTYLWAMRFEENSNRFLLTSYDNGKVLICQID</sequence>
<dbReference type="EMBL" id="CAJPWZ010001022">
    <property type="protein sequence ID" value="CAG2205433.1"/>
    <property type="molecule type" value="Genomic_DNA"/>
</dbReference>
<protein>
    <submittedName>
        <fullName evidence="1">Uncharacterized protein</fullName>
    </submittedName>
</protein>
<dbReference type="AlphaFoldDB" id="A0A8S3RG47"/>
<accession>A0A8S3RG47</accession>
<evidence type="ECO:0000313" key="1">
    <source>
        <dbReference type="EMBL" id="CAG2205433.1"/>
    </source>
</evidence>
<keyword evidence="2" id="KW-1185">Reference proteome</keyword>
<organism evidence="1 2">
    <name type="scientific">Mytilus edulis</name>
    <name type="common">Blue mussel</name>
    <dbReference type="NCBI Taxonomy" id="6550"/>
    <lineage>
        <taxon>Eukaryota</taxon>
        <taxon>Metazoa</taxon>
        <taxon>Spiralia</taxon>
        <taxon>Lophotrochozoa</taxon>
        <taxon>Mollusca</taxon>
        <taxon>Bivalvia</taxon>
        <taxon>Autobranchia</taxon>
        <taxon>Pteriomorphia</taxon>
        <taxon>Mytilida</taxon>
        <taxon>Mytiloidea</taxon>
        <taxon>Mytilidae</taxon>
        <taxon>Mytilinae</taxon>
        <taxon>Mytilus</taxon>
    </lineage>
</organism>
<dbReference type="Proteomes" id="UP000683360">
    <property type="component" value="Unassembled WGS sequence"/>
</dbReference>
<name>A0A8S3RG47_MYTED</name>